<dbReference type="InterPro" id="IPR050695">
    <property type="entry name" value="N-acetylmuramoyl_amidase_3"/>
</dbReference>
<accession>X1GUI4</accession>
<feature type="domain" description="MurNAc-LAA" evidence="2">
    <location>
        <begin position="43"/>
        <end position="158"/>
    </location>
</feature>
<keyword evidence="1" id="KW-0378">Hydrolase</keyword>
<dbReference type="GO" id="GO:0030288">
    <property type="term" value="C:outer membrane-bounded periplasmic space"/>
    <property type="evidence" value="ECO:0007669"/>
    <property type="project" value="TreeGrafter"/>
</dbReference>
<dbReference type="EMBL" id="BARU01010738">
    <property type="protein sequence ID" value="GAH36673.1"/>
    <property type="molecule type" value="Genomic_DNA"/>
</dbReference>
<evidence type="ECO:0000313" key="3">
    <source>
        <dbReference type="EMBL" id="GAH36673.1"/>
    </source>
</evidence>
<dbReference type="CDD" id="cd02696">
    <property type="entry name" value="MurNAc-LAA"/>
    <property type="match status" value="1"/>
</dbReference>
<dbReference type="AlphaFoldDB" id="X1GUI4"/>
<reference evidence="3" key="1">
    <citation type="journal article" date="2014" name="Front. Microbiol.">
        <title>High frequency of phylogenetically diverse reductive dehalogenase-homologous genes in deep subseafloor sedimentary metagenomes.</title>
        <authorList>
            <person name="Kawai M."/>
            <person name="Futagami T."/>
            <person name="Toyoda A."/>
            <person name="Takaki Y."/>
            <person name="Nishi S."/>
            <person name="Hori S."/>
            <person name="Arai W."/>
            <person name="Tsubouchi T."/>
            <person name="Morono Y."/>
            <person name="Uchiyama I."/>
            <person name="Ito T."/>
            <person name="Fujiyama A."/>
            <person name="Inagaki F."/>
            <person name="Takami H."/>
        </authorList>
    </citation>
    <scope>NUCLEOTIDE SEQUENCE</scope>
    <source>
        <strain evidence="3">Expedition CK06-06</strain>
    </source>
</reference>
<evidence type="ECO:0000259" key="2">
    <source>
        <dbReference type="SMART" id="SM00646"/>
    </source>
</evidence>
<dbReference type="GO" id="GO:0008745">
    <property type="term" value="F:N-acetylmuramoyl-L-alanine amidase activity"/>
    <property type="evidence" value="ECO:0007669"/>
    <property type="project" value="InterPro"/>
</dbReference>
<gene>
    <name evidence="3" type="ORF">S03H2_20386</name>
</gene>
<dbReference type="Gene3D" id="3.40.630.40">
    <property type="entry name" value="Zn-dependent exopeptidases"/>
    <property type="match status" value="1"/>
</dbReference>
<sequence length="163" mass="18837">MRNGIKEKDIVLEIAKLVKTFVQIRKVHLTRRTDVSSKLRDRVRLANKLRAKCFISIHCNGSENKKAKGVEVWYYKGSKLGKQIAGLFQERLCIWGSSDRGVRKAYAKGKRKIYVLKHTRMPAILIELGFLSSSFDRRKLCYAEWKRVVAKEIAELIDLLTPC</sequence>
<dbReference type="InterPro" id="IPR002508">
    <property type="entry name" value="MurNAc-LAA_cat"/>
</dbReference>
<proteinExistence type="predicted"/>
<name>X1GUI4_9ZZZZ</name>
<dbReference type="PANTHER" id="PTHR30404:SF0">
    <property type="entry name" value="N-ACETYLMURAMOYL-L-ALANINE AMIDASE AMIC"/>
    <property type="match status" value="1"/>
</dbReference>
<organism evidence="3">
    <name type="scientific">marine sediment metagenome</name>
    <dbReference type="NCBI Taxonomy" id="412755"/>
    <lineage>
        <taxon>unclassified sequences</taxon>
        <taxon>metagenomes</taxon>
        <taxon>ecological metagenomes</taxon>
    </lineage>
</organism>
<comment type="caution">
    <text evidence="3">The sequence shown here is derived from an EMBL/GenBank/DDBJ whole genome shotgun (WGS) entry which is preliminary data.</text>
</comment>
<dbReference type="SMART" id="SM00646">
    <property type="entry name" value="Ami_3"/>
    <property type="match status" value="1"/>
</dbReference>
<dbReference type="SUPFAM" id="SSF53187">
    <property type="entry name" value="Zn-dependent exopeptidases"/>
    <property type="match status" value="1"/>
</dbReference>
<protein>
    <recommendedName>
        <fullName evidence="2">MurNAc-LAA domain-containing protein</fullName>
    </recommendedName>
</protein>
<dbReference type="PANTHER" id="PTHR30404">
    <property type="entry name" value="N-ACETYLMURAMOYL-L-ALANINE AMIDASE"/>
    <property type="match status" value="1"/>
</dbReference>
<dbReference type="Pfam" id="PF01520">
    <property type="entry name" value="Amidase_3"/>
    <property type="match status" value="1"/>
</dbReference>
<evidence type="ECO:0000256" key="1">
    <source>
        <dbReference type="ARBA" id="ARBA00022801"/>
    </source>
</evidence>
<dbReference type="GO" id="GO:0009253">
    <property type="term" value="P:peptidoglycan catabolic process"/>
    <property type="evidence" value="ECO:0007669"/>
    <property type="project" value="InterPro"/>
</dbReference>